<gene>
    <name evidence="4" type="ORF">DL764_001072</name>
</gene>
<dbReference type="PANTHER" id="PTHR37616">
    <property type="entry name" value="BZIP TRANSCRIPTION FACTOR 60-LIKE"/>
    <property type="match status" value="1"/>
</dbReference>
<evidence type="ECO:0000259" key="3">
    <source>
        <dbReference type="PROSITE" id="PS50217"/>
    </source>
</evidence>
<dbReference type="Gene3D" id="1.20.5.170">
    <property type="match status" value="1"/>
</dbReference>
<sequence>MSASTQPGSSTSPVGVVDPLELLDFSEYDGLSYHSPSVSPPTTIKQQFARPSPVVTTPTTLPSSQPMSGPSHQYDQYKQQTPFVPGALASTLAVNQSNAHIGYTLEYIPRAEEVFDFNAPPSQASSSSMPDMDVDFESPADSFFFPESTIDPNAIGGPDVHTLPSPTVPSQTSNVGRMYPGMHRQQALEKAQAQQRQQQQMLQQQQQRQNQQVKQHRPKAPHPSDPLVEQKITQLLNSMRAKPAASEQQDSSPLLQIPRPKKEEDDMDEDERLLASEEGKKLSSKERRQLRNKVSARAFRSRRKEYISQLEAEIATKVTENSDLRSQNRALVEENRRLSDLTKMLLASPSFSNFLEHLSQNPAALPQSQQQQAPKVEQRQPGPQQIPKDINPYVATQHAQQQTGGMVMVPEQAMDFSMLNIEGDSSFNYQPTVFTVETPEMPEIDTSLLSEKPSHAVDEVPASDNEKVEAPVVESPVSPSIDKLQLPEAPADAATEKVVADLDGDIYDDDVVVSSTPTELDISSLSAIDIFGGIEPEKAFARYELVDASEEEVAADMIARRVERLSAGLEASLSRLERLTVGL</sequence>
<evidence type="ECO:0000256" key="2">
    <source>
        <dbReference type="SAM" id="MobiDB-lite"/>
    </source>
</evidence>
<name>A0A4Q4TSS4_9PEZI</name>
<protein>
    <recommendedName>
        <fullName evidence="3">BZIP domain-containing protein</fullName>
    </recommendedName>
</protein>
<dbReference type="OrthoDB" id="5571888at2759"/>
<feature type="region of interest" description="Disordered" evidence="2">
    <location>
        <begin position="34"/>
        <end position="74"/>
    </location>
</feature>
<feature type="compositionally biased region" description="Low complexity" evidence="2">
    <location>
        <begin position="364"/>
        <end position="374"/>
    </location>
</feature>
<feature type="region of interest" description="Disordered" evidence="2">
    <location>
        <begin position="364"/>
        <end position="388"/>
    </location>
</feature>
<feature type="coiled-coil region" evidence="1">
    <location>
        <begin position="307"/>
        <end position="341"/>
    </location>
</feature>
<accession>A0A4Q4TSS4</accession>
<dbReference type="AlphaFoldDB" id="A0A4Q4TSS4"/>
<dbReference type="GO" id="GO:0003700">
    <property type="term" value="F:DNA-binding transcription factor activity"/>
    <property type="evidence" value="ECO:0007669"/>
    <property type="project" value="InterPro"/>
</dbReference>
<proteinExistence type="predicted"/>
<feature type="compositionally biased region" description="Low complexity" evidence="2">
    <location>
        <begin position="51"/>
        <end position="68"/>
    </location>
</feature>
<comment type="caution">
    <text evidence="4">The sequence shown here is derived from an EMBL/GenBank/DDBJ whole genome shotgun (WGS) entry which is preliminary data.</text>
</comment>
<dbReference type="SMART" id="SM00338">
    <property type="entry name" value="BRLZ"/>
    <property type="match status" value="1"/>
</dbReference>
<dbReference type="PROSITE" id="PS50217">
    <property type="entry name" value="BZIP"/>
    <property type="match status" value="1"/>
</dbReference>
<dbReference type="PANTHER" id="PTHR37616:SF2">
    <property type="entry name" value="BZIP DOMAIN-CONTAINING PROTEIN"/>
    <property type="match status" value="1"/>
</dbReference>
<dbReference type="InterPro" id="IPR004827">
    <property type="entry name" value="bZIP"/>
</dbReference>
<feature type="region of interest" description="Disordered" evidence="2">
    <location>
        <begin position="150"/>
        <end position="291"/>
    </location>
</feature>
<keyword evidence="1" id="KW-0175">Coiled coil</keyword>
<feature type="compositionally biased region" description="Polar residues" evidence="2">
    <location>
        <begin position="164"/>
        <end position="175"/>
    </location>
</feature>
<dbReference type="Pfam" id="PF00170">
    <property type="entry name" value="bZIP_1"/>
    <property type="match status" value="1"/>
</dbReference>
<feature type="domain" description="BZIP" evidence="3">
    <location>
        <begin position="282"/>
        <end position="345"/>
    </location>
</feature>
<reference evidence="4 5" key="1">
    <citation type="submission" date="2018-06" db="EMBL/GenBank/DDBJ databases">
        <title>Complete Genomes of Monosporascus.</title>
        <authorList>
            <person name="Robinson A.J."/>
            <person name="Natvig D.O."/>
        </authorList>
    </citation>
    <scope>NUCLEOTIDE SEQUENCE [LARGE SCALE GENOMIC DNA]</scope>
    <source>
        <strain evidence="4 5">CBS 110550</strain>
    </source>
</reference>
<feature type="compositionally biased region" description="Basic and acidic residues" evidence="2">
    <location>
        <begin position="272"/>
        <end position="289"/>
    </location>
</feature>
<organism evidence="4 5">
    <name type="scientific">Monosporascus ibericus</name>
    <dbReference type="NCBI Taxonomy" id="155417"/>
    <lineage>
        <taxon>Eukaryota</taxon>
        <taxon>Fungi</taxon>
        <taxon>Dikarya</taxon>
        <taxon>Ascomycota</taxon>
        <taxon>Pezizomycotina</taxon>
        <taxon>Sordariomycetes</taxon>
        <taxon>Xylariomycetidae</taxon>
        <taxon>Xylariales</taxon>
        <taxon>Xylariales incertae sedis</taxon>
        <taxon>Monosporascus</taxon>
    </lineage>
</organism>
<feature type="compositionally biased region" description="Low complexity" evidence="2">
    <location>
        <begin position="470"/>
        <end position="480"/>
    </location>
</feature>
<evidence type="ECO:0000256" key="1">
    <source>
        <dbReference type="SAM" id="Coils"/>
    </source>
</evidence>
<evidence type="ECO:0000313" key="4">
    <source>
        <dbReference type="EMBL" id="RYP09818.1"/>
    </source>
</evidence>
<dbReference type="STRING" id="155417.A0A4Q4TSS4"/>
<keyword evidence="5" id="KW-1185">Reference proteome</keyword>
<dbReference type="EMBL" id="QJNU01000029">
    <property type="protein sequence ID" value="RYP09818.1"/>
    <property type="molecule type" value="Genomic_DNA"/>
</dbReference>
<feature type="compositionally biased region" description="Polar residues" evidence="2">
    <location>
        <begin position="34"/>
        <end position="46"/>
    </location>
</feature>
<feature type="compositionally biased region" description="Low complexity" evidence="2">
    <location>
        <begin position="184"/>
        <end position="213"/>
    </location>
</feature>
<feature type="region of interest" description="Disordered" evidence="2">
    <location>
        <begin position="461"/>
        <end position="482"/>
    </location>
</feature>
<dbReference type="FunFam" id="1.20.5.170:FF:000031">
    <property type="entry name" value="BZIP transcription factor (MeaB)"/>
    <property type="match status" value="1"/>
</dbReference>
<dbReference type="Proteomes" id="UP000293360">
    <property type="component" value="Unassembled WGS sequence"/>
</dbReference>
<dbReference type="CDD" id="cd14810">
    <property type="entry name" value="bZIP_u1"/>
    <property type="match status" value="1"/>
</dbReference>
<dbReference type="InterPro" id="IPR046347">
    <property type="entry name" value="bZIP_sf"/>
</dbReference>
<evidence type="ECO:0000313" key="5">
    <source>
        <dbReference type="Proteomes" id="UP000293360"/>
    </source>
</evidence>
<dbReference type="SUPFAM" id="SSF57959">
    <property type="entry name" value="Leucine zipper domain"/>
    <property type="match status" value="1"/>
</dbReference>